<evidence type="ECO:0000256" key="1">
    <source>
        <dbReference type="SAM" id="MobiDB-lite"/>
    </source>
</evidence>
<reference evidence="2" key="1">
    <citation type="journal article" date="2015" name="BMC Genomics">
        <title>Transcriptome profiling of a Rhizobium leguminosarum bv. trifolii rosR mutant reveals the role of the transcriptional regulator RosR in motility, synthesis of cell-surface components, and other cellular processes.</title>
        <authorList>
            <person name="Rachwal K."/>
            <person name="Matczynska E."/>
            <person name="Janczarek M."/>
        </authorList>
    </citation>
    <scope>NUCLEOTIDE SEQUENCE</scope>
    <source>
        <strain evidence="2">Rt24.2</strain>
    </source>
</reference>
<organism evidence="2">
    <name type="scientific">Rhizobium leguminosarum bv. trifolii</name>
    <dbReference type="NCBI Taxonomy" id="386"/>
    <lineage>
        <taxon>Bacteria</taxon>
        <taxon>Pseudomonadati</taxon>
        <taxon>Pseudomonadota</taxon>
        <taxon>Alphaproteobacteria</taxon>
        <taxon>Hyphomicrobiales</taxon>
        <taxon>Rhizobiaceae</taxon>
        <taxon>Rhizobium/Agrobacterium group</taxon>
        <taxon>Rhizobium</taxon>
    </lineage>
</organism>
<reference evidence="2" key="2">
    <citation type="journal article" date="2016" name="Front. Microbiol.">
        <title>The Regulatory Protein RosR Affects Rhizobium leguminosarum bv. trifolii Protein Profiles, Cell Surface Properties, and Symbiosis with Clover.</title>
        <authorList>
            <person name="Rachwal K."/>
            <person name="Boguszewska A."/>
            <person name="Kopcinska J."/>
            <person name="Karas M."/>
            <person name="Tchorzewski M."/>
            <person name="Janczarek M."/>
        </authorList>
    </citation>
    <scope>NUCLEOTIDE SEQUENCE</scope>
    <source>
        <strain evidence="2">Rt24.2</strain>
    </source>
</reference>
<dbReference type="AlphaFoldDB" id="A0A1B8RHL8"/>
<accession>A0A1B8RHL8</accession>
<name>A0A1B8RHL8_RHILT</name>
<proteinExistence type="predicted"/>
<protein>
    <submittedName>
        <fullName evidence="2">Uncharacterized protein</fullName>
    </submittedName>
</protein>
<feature type="region of interest" description="Disordered" evidence="1">
    <location>
        <begin position="50"/>
        <end position="82"/>
    </location>
</feature>
<dbReference type="EMBL" id="KX486560">
    <property type="protein sequence ID" value="AOO88924.1"/>
    <property type="molecule type" value="Genomic_DNA"/>
</dbReference>
<evidence type="ECO:0000313" key="2">
    <source>
        <dbReference type="EMBL" id="AOO88924.1"/>
    </source>
</evidence>
<sequence length="82" mass="8698">MLSSMHILSLKQGKLYGDRIPIEALPQGFGAFPGQIAAFCRSRFSSGQRRLAKGIPPGTSEPIAFDPGGKMPGPSGWLKRAG</sequence>